<keyword evidence="3" id="KW-1185">Reference proteome</keyword>
<dbReference type="PANTHER" id="PTHR47165">
    <property type="entry name" value="OS03G0429900 PROTEIN"/>
    <property type="match status" value="1"/>
</dbReference>
<dbReference type="SUPFAM" id="SSF50249">
    <property type="entry name" value="Nucleic acid-binding proteins"/>
    <property type="match status" value="1"/>
</dbReference>
<evidence type="ECO:0000259" key="1">
    <source>
        <dbReference type="Pfam" id="PF08646"/>
    </source>
</evidence>
<dbReference type="AlphaFoldDB" id="A0AAD8HIW1"/>
<dbReference type="InterPro" id="IPR012340">
    <property type="entry name" value="NA-bd_OB-fold"/>
</dbReference>
<reference evidence="2" key="1">
    <citation type="submission" date="2023-02" db="EMBL/GenBank/DDBJ databases">
        <title>Genome of toxic invasive species Heracleum sosnowskyi carries increased number of genes despite the absence of recent whole-genome duplications.</title>
        <authorList>
            <person name="Schelkunov M."/>
            <person name="Shtratnikova V."/>
            <person name="Makarenko M."/>
            <person name="Klepikova A."/>
            <person name="Omelchenko D."/>
            <person name="Novikova G."/>
            <person name="Obukhova E."/>
            <person name="Bogdanov V."/>
            <person name="Penin A."/>
            <person name="Logacheva M."/>
        </authorList>
    </citation>
    <scope>NUCLEOTIDE SEQUENCE</scope>
    <source>
        <strain evidence="2">Hsosn_3</strain>
        <tissue evidence="2">Leaf</tissue>
    </source>
</reference>
<comment type="caution">
    <text evidence="2">The sequence shown here is derived from an EMBL/GenBank/DDBJ whole genome shotgun (WGS) entry which is preliminary data.</text>
</comment>
<evidence type="ECO:0000313" key="2">
    <source>
        <dbReference type="EMBL" id="KAK1367421.1"/>
    </source>
</evidence>
<proteinExistence type="predicted"/>
<feature type="domain" description="Replication factor A C-terminal" evidence="1">
    <location>
        <begin position="75"/>
        <end position="155"/>
    </location>
</feature>
<accession>A0AAD8HIW1</accession>
<dbReference type="EMBL" id="JAUIZM010000009">
    <property type="protein sequence ID" value="KAK1367421.1"/>
    <property type="molecule type" value="Genomic_DNA"/>
</dbReference>
<dbReference type="Gene3D" id="2.40.50.140">
    <property type="entry name" value="Nucleic acid-binding proteins"/>
    <property type="match status" value="1"/>
</dbReference>
<dbReference type="Proteomes" id="UP001237642">
    <property type="component" value="Unassembled WGS sequence"/>
</dbReference>
<dbReference type="Pfam" id="PF08646">
    <property type="entry name" value="Rep_fac-A_C"/>
    <property type="match status" value="1"/>
</dbReference>
<reference evidence="2" key="2">
    <citation type="submission" date="2023-05" db="EMBL/GenBank/DDBJ databases">
        <authorList>
            <person name="Schelkunov M.I."/>
        </authorList>
    </citation>
    <scope>NUCLEOTIDE SEQUENCE</scope>
    <source>
        <strain evidence="2">Hsosn_3</strain>
        <tissue evidence="2">Leaf</tissue>
    </source>
</reference>
<dbReference type="InterPro" id="IPR013955">
    <property type="entry name" value="Rep_factor-A_C"/>
</dbReference>
<gene>
    <name evidence="2" type="ORF">POM88_042982</name>
</gene>
<organism evidence="2 3">
    <name type="scientific">Heracleum sosnowskyi</name>
    <dbReference type="NCBI Taxonomy" id="360622"/>
    <lineage>
        <taxon>Eukaryota</taxon>
        <taxon>Viridiplantae</taxon>
        <taxon>Streptophyta</taxon>
        <taxon>Embryophyta</taxon>
        <taxon>Tracheophyta</taxon>
        <taxon>Spermatophyta</taxon>
        <taxon>Magnoliopsida</taxon>
        <taxon>eudicotyledons</taxon>
        <taxon>Gunneridae</taxon>
        <taxon>Pentapetalae</taxon>
        <taxon>asterids</taxon>
        <taxon>campanulids</taxon>
        <taxon>Apiales</taxon>
        <taxon>Apiaceae</taxon>
        <taxon>Apioideae</taxon>
        <taxon>apioid superclade</taxon>
        <taxon>Tordylieae</taxon>
        <taxon>Tordyliinae</taxon>
        <taxon>Heracleum</taxon>
    </lineage>
</organism>
<sequence>MRTSIDQKKKQFMETNTVLDVGRQEETCGFCTAQFFVEGMEEYNDEFSSVQEVAVKTVLEMEIPAGKDVVRCLCKGRIMEILNGNGWHYNCCTKCARAVHLLEAKYYCNACTEDDTQVTQRYRVVVRIEDGSGSTTLILFNKEAEQLIGVPLQKLLARP</sequence>
<name>A0AAD8HIW1_9APIA</name>
<protein>
    <recommendedName>
        <fullName evidence="1">Replication factor A C-terminal domain-containing protein</fullName>
    </recommendedName>
</protein>
<evidence type="ECO:0000313" key="3">
    <source>
        <dbReference type="Proteomes" id="UP001237642"/>
    </source>
</evidence>
<dbReference type="PANTHER" id="PTHR47165:SF4">
    <property type="entry name" value="OS03G0429900 PROTEIN"/>
    <property type="match status" value="1"/>
</dbReference>